<dbReference type="EMBL" id="KB291945">
    <property type="protein sequence ID" value="ELU18397.1"/>
    <property type="molecule type" value="Genomic_DNA"/>
</dbReference>
<dbReference type="HOGENOM" id="CLU_1836968_0_0_1"/>
<feature type="compositionally biased region" description="Polar residues" evidence="1">
    <location>
        <begin position="85"/>
        <end position="96"/>
    </location>
</feature>
<dbReference type="OrthoDB" id="6151308at2759"/>
<reference evidence="2 4" key="2">
    <citation type="journal article" date="2013" name="Nature">
        <title>Insights into bilaterian evolution from three spiralian genomes.</title>
        <authorList>
            <person name="Simakov O."/>
            <person name="Marletaz F."/>
            <person name="Cho S.J."/>
            <person name="Edsinger-Gonzales E."/>
            <person name="Havlak P."/>
            <person name="Hellsten U."/>
            <person name="Kuo D.H."/>
            <person name="Larsson T."/>
            <person name="Lv J."/>
            <person name="Arendt D."/>
            <person name="Savage R."/>
            <person name="Osoegawa K."/>
            <person name="de Jong P."/>
            <person name="Grimwood J."/>
            <person name="Chapman J.A."/>
            <person name="Shapiro H."/>
            <person name="Aerts A."/>
            <person name="Otillar R.P."/>
            <person name="Terry A.Y."/>
            <person name="Boore J.L."/>
            <person name="Grigoriev I.V."/>
            <person name="Lindberg D.R."/>
            <person name="Seaver E.C."/>
            <person name="Weisblat D.A."/>
            <person name="Putnam N.H."/>
            <person name="Rokhsar D.S."/>
        </authorList>
    </citation>
    <scope>NUCLEOTIDE SEQUENCE</scope>
    <source>
        <strain evidence="2 4">I ESC-2004</strain>
    </source>
</reference>
<evidence type="ECO:0000313" key="4">
    <source>
        <dbReference type="Proteomes" id="UP000014760"/>
    </source>
</evidence>
<evidence type="ECO:0000313" key="3">
    <source>
        <dbReference type="EnsemblMetazoa" id="CapteP213101"/>
    </source>
</evidence>
<sequence>MCRLCTRIVTGIRNKDTQKALLKEQNLELRKAIDICKPMEKADADATAMRPQETVEQLRTHTKSNKTYGPKNKGHGQGQRDSTRGSHSQSGPQKTCSWCGREGDILIVANKTQPLRQLLNKDTAWCWDHPQQTAFDNIKK</sequence>
<feature type="region of interest" description="Disordered" evidence="1">
    <location>
        <begin position="42"/>
        <end position="97"/>
    </location>
</feature>
<accession>R7VIL8</accession>
<protein>
    <submittedName>
        <fullName evidence="2 3">Uncharacterized protein</fullName>
    </submittedName>
</protein>
<gene>
    <name evidence="2" type="ORF">CAPTEDRAFT_213101</name>
</gene>
<dbReference type="EnsemblMetazoa" id="CapteT213101">
    <property type="protein sequence ID" value="CapteP213101"/>
    <property type="gene ID" value="CapteG213101"/>
</dbReference>
<name>R7VIL8_CAPTE</name>
<keyword evidence="4" id="KW-1185">Reference proteome</keyword>
<reference evidence="3" key="3">
    <citation type="submission" date="2015-06" db="UniProtKB">
        <authorList>
            <consortium name="EnsemblMetazoa"/>
        </authorList>
    </citation>
    <scope>IDENTIFICATION</scope>
</reference>
<dbReference type="Proteomes" id="UP000014760">
    <property type="component" value="Unassembled WGS sequence"/>
</dbReference>
<dbReference type="EMBL" id="AMQN01003805">
    <property type="status" value="NOT_ANNOTATED_CDS"/>
    <property type="molecule type" value="Genomic_DNA"/>
</dbReference>
<evidence type="ECO:0000313" key="2">
    <source>
        <dbReference type="EMBL" id="ELU18397.1"/>
    </source>
</evidence>
<reference evidence="4" key="1">
    <citation type="submission" date="2012-12" db="EMBL/GenBank/DDBJ databases">
        <authorList>
            <person name="Hellsten U."/>
            <person name="Grimwood J."/>
            <person name="Chapman J.A."/>
            <person name="Shapiro H."/>
            <person name="Aerts A."/>
            <person name="Otillar R.P."/>
            <person name="Terry A.Y."/>
            <person name="Boore J.L."/>
            <person name="Simakov O."/>
            <person name="Marletaz F."/>
            <person name="Cho S.-J."/>
            <person name="Edsinger-Gonzales E."/>
            <person name="Havlak P."/>
            <person name="Kuo D.-H."/>
            <person name="Larsson T."/>
            <person name="Lv J."/>
            <person name="Arendt D."/>
            <person name="Savage R."/>
            <person name="Osoegawa K."/>
            <person name="de Jong P."/>
            <person name="Lindberg D.R."/>
            <person name="Seaver E.C."/>
            <person name="Weisblat D.A."/>
            <person name="Putnam N.H."/>
            <person name="Grigoriev I.V."/>
            <person name="Rokhsar D.S."/>
        </authorList>
    </citation>
    <scope>NUCLEOTIDE SEQUENCE</scope>
    <source>
        <strain evidence="4">I ESC-2004</strain>
    </source>
</reference>
<proteinExistence type="predicted"/>
<evidence type="ECO:0000256" key="1">
    <source>
        <dbReference type="SAM" id="MobiDB-lite"/>
    </source>
</evidence>
<organism evidence="2">
    <name type="scientific">Capitella teleta</name>
    <name type="common">Polychaete worm</name>
    <dbReference type="NCBI Taxonomy" id="283909"/>
    <lineage>
        <taxon>Eukaryota</taxon>
        <taxon>Metazoa</taxon>
        <taxon>Spiralia</taxon>
        <taxon>Lophotrochozoa</taxon>
        <taxon>Annelida</taxon>
        <taxon>Polychaeta</taxon>
        <taxon>Sedentaria</taxon>
        <taxon>Scolecida</taxon>
        <taxon>Capitellidae</taxon>
        <taxon>Capitella</taxon>
    </lineage>
</organism>
<dbReference type="AlphaFoldDB" id="R7VIL8"/>